<name>A0A9X4KSB7_9BACL</name>
<gene>
    <name evidence="1" type="ORF">OMP40_13670</name>
</gene>
<reference evidence="1" key="1">
    <citation type="submission" date="2022-10" db="EMBL/GenBank/DDBJ databases">
        <title>Comparative genomic analysis of Cohnella hashimotonis sp. nov., isolated from the International Space Station.</title>
        <authorList>
            <person name="Simpson A."/>
            <person name="Venkateswaran K."/>
        </authorList>
    </citation>
    <scope>NUCLEOTIDE SEQUENCE</scope>
    <source>
        <strain evidence="1">DSM 28161</strain>
    </source>
</reference>
<dbReference type="EMBL" id="JAPDIA010000003">
    <property type="protein sequence ID" value="MDG0810276.1"/>
    <property type="molecule type" value="Genomic_DNA"/>
</dbReference>
<dbReference type="Pfam" id="PF01547">
    <property type="entry name" value="SBP_bac_1"/>
    <property type="match status" value="1"/>
</dbReference>
<accession>A0A9X4KSB7</accession>
<evidence type="ECO:0000313" key="1">
    <source>
        <dbReference type="EMBL" id="MDG0810276.1"/>
    </source>
</evidence>
<protein>
    <submittedName>
        <fullName evidence="1">Extracellular solute-binding protein</fullName>
    </submittedName>
</protein>
<dbReference type="SUPFAM" id="SSF53850">
    <property type="entry name" value="Periplasmic binding protein-like II"/>
    <property type="match status" value="1"/>
</dbReference>
<proteinExistence type="predicted"/>
<dbReference type="AlphaFoldDB" id="A0A9X4KSB7"/>
<dbReference type="Proteomes" id="UP001153404">
    <property type="component" value="Unassembled WGS sequence"/>
</dbReference>
<evidence type="ECO:0000313" key="2">
    <source>
        <dbReference type="Proteomes" id="UP001153404"/>
    </source>
</evidence>
<organism evidence="1 2">
    <name type="scientific">Cohnella rhizosphaerae</name>
    <dbReference type="NCBI Taxonomy" id="1457232"/>
    <lineage>
        <taxon>Bacteria</taxon>
        <taxon>Bacillati</taxon>
        <taxon>Bacillota</taxon>
        <taxon>Bacilli</taxon>
        <taxon>Bacillales</taxon>
        <taxon>Paenibacillaceae</taxon>
        <taxon>Cohnella</taxon>
    </lineage>
</organism>
<dbReference type="InterPro" id="IPR006059">
    <property type="entry name" value="SBP"/>
</dbReference>
<keyword evidence="2" id="KW-1185">Reference proteome</keyword>
<dbReference type="Gene3D" id="3.40.190.10">
    <property type="entry name" value="Periplasmic binding protein-like II"/>
    <property type="match status" value="1"/>
</dbReference>
<dbReference type="RefSeq" id="WP_277532017.1">
    <property type="nucleotide sequence ID" value="NZ_JAPDIA010000003.1"/>
</dbReference>
<comment type="caution">
    <text evidence="1">The sequence shown here is derived from an EMBL/GenBank/DDBJ whole genome shotgun (WGS) entry which is preliminary data.</text>
</comment>
<sequence>MRVITITTDENRNNIMDKYIKPKIAEALPNLEVEFEPGGGGEDMANKLKTLNASEDMPDVFWNDAGYFTPLKSTGSIMDLTPYISQDGFLGKYAVPDALKHVDGKIYSLSSGGRHVLYAGDLLSQGYVRASRGQGARYVRRVPPNLEDA</sequence>